<sequence length="95" mass="10097">MSVLRMALQSLVFAIVGLLLLGLASADSCLDAGGVVAGHWFACDTGGADFVPQYLRPAPLFWLVLVALSYASSWLAVRLASKLFASLSGRLRERA</sequence>
<dbReference type="Proteomes" id="UP000202440">
    <property type="component" value="Chromosome"/>
</dbReference>
<feature type="transmembrane region" description="Helical" evidence="1">
    <location>
        <begin position="60"/>
        <end position="80"/>
    </location>
</feature>
<dbReference type="EMBL" id="CP022530">
    <property type="protein sequence ID" value="ASP37617.1"/>
    <property type="molecule type" value="Genomic_DNA"/>
</dbReference>
<gene>
    <name evidence="2" type="ORF">CHH28_02540</name>
</gene>
<dbReference type="KEGG" id="bsan:CHH28_02540"/>
<keyword evidence="1" id="KW-1133">Transmembrane helix</keyword>
<keyword evidence="1" id="KW-0812">Transmembrane</keyword>
<dbReference type="RefSeq" id="WP_094058833.1">
    <property type="nucleotide sequence ID" value="NZ_CP022530.1"/>
</dbReference>
<accession>A0A222FEW5</accession>
<proteinExistence type="predicted"/>
<keyword evidence="3" id="KW-1185">Reference proteome</keyword>
<evidence type="ECO:0000313" key="3">
    <source>
        <dbReference type="Proteomes" id="UP000202440"/>
    </source>
</evidence>
<name>A0A222FEW5_9GAMM</name>
<reference evidence="2 3" key="1">
    <citation type="submission" date="2017-07" db="EMBL/GenBank/DDBJ databases">
        <title>Annotated genome sequence of Bacterioplanes sanyensis isolated from Red Sea.</title>
        <authorList>
            <person name="Rehman Z.U."/>
        </authorList>
    </citation>
    <scope>NUCLEOTIDE SEQUENCE [LARGE SCALE GENOMIC DNA]</scope>
    <source>
        <strain evidence="2 3">NV9</strain>
    </source>
</reference>
<protein>
    <submittedName>
        <fullName evidence="2">Uncharacterized protein</fullName>
    </submittedName>
</protein>
<dbReference type="AlphaFoldDB" id="A0A222FEW5"/>
<organism evidence="2 3">
    <name type="scientific">Bacterioplanes sanyensis</name>
    <dbReference type="NCBI Taxonomy" id="1249553"/>
    <lineage>
        <taxon>Bacteria</taxon>
        <taxon>Pseudomonadati</taxon>
        <taxon>Pseudomonadota</taxon>
        <taxon>Gammaproteobacteria</taxon>
        <taxon>Oceanospirillales</taxon>
        <taxon>Oceanospirillaceae</taxon>
        <taxon>Bacterioplanes</taxon>
    </lineage>
</organism>
<keyword evidence="1" id="KW-0472">Membrane</keyword>
<evidence type="ECO:0000313" key="2">
    <source>
        <dbReference type="EMBL" id="ASP37617.1"/>
    </source>
</evidence>
<dbReference type="OrthoDB" id="6120615at2"/>
<evidence type="ECO:0000256" key="1">
    <source>
        <dbReference type="SAM" id="Phobius"/>
    </source>
</evidence>